<dbReference type="InterPro" id="IPR036852">
    <property type="entry name" value="Peptidase_S8/S53_dom_sf"/>
</dbReference>
<accession>A0A174PGX1</accession>
<dbReference type="Pfam" id="PF00082">
    <property type="entry name" value="Peptidase_S8"/>
    <property type="match status" value="1"/>
</dbReference>
<dbReference type="RefSeq" id="WP_055151508.1">
    <property type="nucleotide sequence ID" value="NZ_CZAW01000020.1"/>
</dbReference>
<dbReference type="OrthoDB" id="2615814at2"/>
<proteinExistence type="predicted"/>
<gene>
    <name evidence="2" type="ORF">ERS852523_02076</name>
</gene>
<sequence>MDKSKIAILDSGCNILQIEKYNVARLKNFVSSDELCLDDNGHGTAIFEILSRLQPEAEYTIIKVLDEKAESRISVIIQALEYLLTLSIDYACMSFSTKLDYANKEMYALCQQLQKQGKVLVASKANSGETSYPAEFDNVIGVEGIVCDSPHQIFYMPGRSIQVIADVLPIVVPTKDGMQYVMFGGNSKAAAQVCGELAGASCELEKFLQINRCSKIWTDEEIQKKKIYTVKNYAKQHYTDELFKHICNALEGYEKGLSEKENLHPFFSASDYYNILLQIEKEADILINYIDMQYKDFDTAESLYEKLHSLKTQL</sequence>
<dbReference type="AlphaFoldDB" id="A0A174PGX1"/>
<dbReference type="SUPFAM" id="SSF52743">
    <property type="entry name" value="Subtilisin-like"/>
    <property type="match status" value="1"/>
</dbReference>
<dbReference type="EMBL" id="CZAW01000020">
    <property type="protein sequence ID" value="CUP57645.1"/>
    <property type="molecule type" value="Genomic_DNA"/>
</dbReference>
<dbReference type="GO" id="GO:0006508">
    <property type="term" value="P:proteolysis"/>
    <property type="evidence" value="ECO:0007669"/>
    <property type="project" value="InterPro"/>
</dbReference>
<dbReference type="GO" id="GO:0004252">
    <property type="term" value="F:serine-type endopeptidase activity"/>
    <property type="evidence" value="ECO:0007669"/>
    <property type="project" value="UniProtKB-EC"/>
</dbReference>
<protein>
    <submittedName>
        <fullName evidence="2">Subtilisin BL</fullName>
        <ecNumber evidence="2">3.4.21.62</ecNumber>
    </submittedName>
</protein>
<reference evidence="2 3" key="1">
    <citation type="submission" date="2015-09" db="EMBL/GenBank/DDBJ databases">
        <authorList>
            <consortium name="Pathogen Informatics"/>
        </authorList>
    </citation>
    <scope>NUCLEOTIDE SEQUENCE [LARGE SCALE GENOMIC DNA]</scope>
    <source>
        <strain evidence="2 3">2789STDY5834911</strain>
    </source>
</reference>
<keyword evidence="2" id="KW-0378">Hydrolase</keyword>
<evidence type="ECO:0000313" key="3">
    <source>
        <dbReference type="Proteomes" id="UP000095712"/>
    </source>
</evidence>
<evidence type="ECO:0000259" key="1">
    <source>
        <dbReference type="Pfam" id="PF00082"/>
    </source>
</evidence>
<dbReference type="Proteomes" id="UP000095712">
    <property type="component" value="Unassembled WGS sequence"/>
</dbReference>
<dbReference type="EC" id="3.4.21.62" evidence="2"/>
<feature type="domain" description="Peptidase S8/S53" evidence="1">
    <location>
        <begin position="4"/>
        <end position="232"/>
    </location>
</feature>
<evidence type="ECO:0000313" key="2">
    <source>
        <dbReference type="EMBL" id="CUP57645.1"/>
    </source>
</evidence>
<organism evidence="2 3">
    <name type="scientific">Blautia wexlerae</name>
    <dbReference type="NCBI Taxonomy" id="418240"/>
    <lineage>
        <taxon>Bacteria</taxon>
        <taxon>Bacillati</taxon>
        <taxon>Bacillota</taxon>
        <taxon>Clostridia</taxon>
        <taxon>Lachnospirales</taxon>
        <taxon>Lachnospiraceae</taxon>
        <taxon>Blautia</taxon>
    </lineage>
</organism>
<dbReference type="InterPro" id="IPR000209">
    <property type="entry name" value="Peptidase_S8/S53_dom"/>
</dbReference>
<dbReference type="Gene3D" id="3.40.50.200">
    <property type="entry name" value="Peptidase S8/S53 domain"/>
    <property type="match status" value="1"/>
</dbReference>
<name>A0A174PGX1_9FIRM</name>